<evidence type="ECO:0000256" key="5">
    <source>
        <dbReference type="ARBA" id="ARBA00022741"/>
    </source>
</evidence>
<evidence type="ECO:0000256" key="2">
    <source>
        <dbReference type="ARBA" id="ARBA00004752"/>
    </source>
</evidence>
<dbReference type="NCBIfam" id="TIGR01087">
    <property type="entry name" value="murD"/>
    <property type="match status" value="1"/>
</dbReference>
<dbReference type="GO" id="GO:0008764">
    <property type="term" value="F:UDP-N-acetylmuramoylalanine-D-glutamate ligase activity"/>
    <property type="evidence" value="ECO:0007669"/>
    <property type="project" value="UniProtKB-UniRule"/>
</dbReference>
<keyword evidence="7 8" id="KW-0132">Cell division</keyword>
<dbReference type="PANTHER" id="PTHR43692:SF1">
    <property type="entry name" value="UDP-N-ACETYLMURAMOYLALANINE--D-GLUTAMATE LIGASE"/>
    <property type="match status" value="1"/>
</dbReference>
<dbReference type="InterPro" id="IPR036565">
    <property type="entry name" value="Mur-like_cat_sf"/>
</dbReference>
<dbReference type="InterPro" id="IPR005762">
    <property type="entry name" value="MurD"/>
</dbReference>
<dbReference type="GO" id="GO:0008360">
    <property type="term" value="P:regulation of cell shape"/>
    <property type="evidence" value="ECO:0007669"/>
    <property type="project" value="UniProtKB-KW"/>
</dbReference>
<dbReference type="InterPro" id="IPR013221">
    <property type="entry name" value="Mur_ligase_cen"/>
</dbReference>
<keyword evidence="5 7" id="KW-0547">Nucleotide-binding</keyword>
<keyword evidence="4 7" id="KW-0436">Ligase</keyword>
<dbReference type="SUPFAM" id="SSF53244">
    <property type="entry name" value="MurD-like peptide ligases, peptide-binding domain"/>
    <property type="match status" value="1"/>
</dbReference>
<keyword evidence="7 8" id="KW-0133">Cell shape</keyword>
<dbReference type="Proteomes" id="UP000433788">
    <property type="component" value="Unassembled WGS sequence"/>
</dbReference>
<keyword evidence="12" id="KW-1185">Reference proteome</keyword>
<sequence length="449" mass="46693">MEVAVVEKPAYDAVILGLGQSGMACARYLLAGGRDFAVMDTRPNPPGLAELQSRSADVPIVTGRFDAQMLANAEQIILSPGVDPRQPEVQAAAQRGQSIVGEIELFAQAVSAPVIAITGSNGKSTVTSIVGEMARCAGKAVAVGGNLSPPALDLLMTQPDADLYVLELSSFQLETTASLAPLVGAVLNLTADHLDRYDAMRDYAAAKARILTHAQHAVLNAQDLAVTAMAPAELPITWFGEQTGDYHLLTLEDGDWLCRGATPLVAASSLPLVGRHNLQNALAALAIGSAAGWPDAAMISALKTFRGLPHRSESLGWHADRLWINDSKATNVGAAVAGIQGLGRPMVLLAGGDGKGQDFRPLAAGLPSETRAAVVYGAAAGVLVQALAPHVVVQRVESLADAVVAALRLSERGDVIALAPACASLDQFADYQDRGRQFSALVEQVGQNG</sequence>
<keyword evidence="3 7" id="KW-0963">Cytoplasm</keyword>
<dbReference type="InterPro" id="IPR004101">
    <property type="entry name" value="Mur_ligase_C"/>
</dbReference>
<dbReference type="Pfam" id="PF02875">
    <property type="entry name" value="Mur_ligase_C"/>
    <property type="match status" value="1"/>
</dbReference>
<comment type="catalytic activity">
    <reaction evidence="7 8">
        <text>UDP-N-acetyl-alpha-D-muramoyl-L-alanine + D-glutamate + ATP = UDP-N-acetyl-alpha-D-muramoyl-L-alanyl-D-glutamate + ADP + phosphate + H(+)</text>
        <dbReference type="Rhea" id="RHEA:16429"/>
        <dbReference type="ChEBI" id="CHEBI:15378"/>
        <dbReference type="ChEBI" id="CHEBI:29986"/>
        <dbReference type="ChEBI" id="CHEBI:30616"/>
        <dbReference type="ChEBI" id="CHEBI:43474"/>
        <dbReference type="ChEBI" id="CHEBI:83898"/>
        <dbReference type="ChEBI" id="CHEBI:83900"/>
        <dbReference type="ChEBI" id="CHEBI:456216"/>
        <dbReference type="EC" id="6.3.2.9"/>
    </reaction>
</comment>
<gene>
    <name evidence="7 11" type="primary">murD</name>
    <name evidence="11" type="ORF">GH984_08120</name>
</gene>
<proteinExistence type="inferred from homology"/>
<reference evidence="11 12" key="1">
    <citation type="submission" date="2019-11" db="EMBL/GenBank/DDBJ databases">
        <authorList>
            <person name="Zhang X.Y."/>
        </authorList>
    </citation>
    <scope>NUCLEOTIDE SEQUENCE [LARGE SCALE GENOMIC DNA]</scope>
    <source>
        <strain evidence="11 12">C176</strain>
    </source>
</reference>
<dbReference type="Pfam" id="PF21799">
    <property type="entry name" value="MurD-like_N"/>
    <property type="match status" value="1"/>
</dbReference>
<comment type="similarity">
    <text evidence="7">Belongs to the MurCDEF family.</text>
</comment>
<evidence type="ECO:0000256" key="3">
    <source>
        <dbReference type="ARBA" id="ARBA00022490"/>
    </source>
</evidence>
<keyword evidence="7 8" id="KW-0131">Cell cycle</keyword>
<dbReference type="Gene3D" id="3.40.1190.10">
    <property type="entry name" value="Mur-like, catalytic domain"/>
    <property type="match status" value="1"/>
</dbReference>
<keyword evidence="7 8" id="KW-0573">Peptidoglycan synthesis</keyword>
<dbReference type="Gene3D" id="3.40.50.720">
    <property type="entry name" value="NAD(P)-binding Rossmann-like Domain"/>
    <property type="match status" value="1"/>
</dbReference>
<comment type="caution">
    <text evidence="11">The sequence shown here is derived from an EMBL/GenBank/DDBJ whole genome shotgun (WGS) entry which is preliminary data.</text>
</comment>
<dbReference type="Gene3D" id="3.90.190.20">
    <property type="entry name" value="Mur ligase, C-terminal domain"/>
    <property type="match status" value="1"/>
</dbReference>
<feature type="domain" description="Mur ligase central" evidence="10">
    <location>
        <begin position="117"/>
        <end position="287"/>
    </location>
</feature>
<accession>A0A6N7QSV0</accession>
<dbReference type="GO" id="GO:0009252">
    <property type="term" value="P:peptidoglycan biosynthetic process"/>
    <property type="evidence" value="ECO:0007669"/>
    <property type="project" value="UniProtKB-UniRule"/>
</dbReference>
<evidence type="ECO:0000313" key="11">
    <source>
        <dbReference type="EMBL" id="MRH78670.1"/>
    </source>
</evidence>
<feature type="domain" description="Mur ligase C-terminal" evidence="9">
    <location>
        <begin position="311"/>
        <end position="422"/>
    </location>
</feature>
<evidence type="ECO:0000256" key="6">
    <source>
        <dbReference type="ARBA" id="ARBA00022840"/>
    </source>
</evidence>
<dbReference type="PANTHER" id="PTHR43692">
    <property type="entry name" value="UDP-N-ACETYLMURAMOYLALANINE--D-GLUTAMATE LIGASE"/>
    <property type="match status" value="1"/>
</dbReference>
<comment type="subcellular location">
    <subcellularLocation>
        <location evidence="1 7 8">Cytoplasm</location>
    </subcellularLocation>
</comment>
<dbReference type="AlphaFoldDB" id="A0A6N7QSV0"/>
<dbReference type="GO" id="GO:0071555">
    <property type="term" value="P:cell wall organization"/>
    <property type="evidence" value="ECO:0007669"/>
    <property type="project" value="UniProtKB-KW"/>
</dbReference>
<protein>
    <recommendedName>
        <fullName evidence="7 8">UDP-N-acetylmuramoylalanine--D-glutamate ligase</fullName>
        <ecNumber evidence="7 8">6.3.2.9</ecNumber>
    </recommendedName>
    <alternativeName>
        <fullName evidence="7">D-glutamic acid-adding enzyme</fullName>
    </alternativeName>
    <alternativeName>
        <fullName evidence="7">UDP-N-acetylmuramoyl-L-alanyl-D-glutamate synthetase</fullName>
    </alternativeName>
</protein>
<evidence type="ECO:0000313" key="12">
    <source>
        <dbReference type="Proteomes" id="UP000433788"/>
    </source>
</evidence>
<dbReference type="InterPro" id="IPR036615">
    <property type="entry name" value="Mur_ligase_C_dom_sf"/>
</dbReference>
<name>A0A6N7QSV0_9GAMM</name>
<dbReference type="GO" id="GO:0005737">
    <property type="term" value="C:cytoplasm"/>
    <property type="evidence" value="ECO:0007669"/>
    <property type="project" value="UniProtKB-SubCell"/>
</dbReference>
<dbReference type="HAMAP" id="MF_00639">
    <property type="entry name" value="MurD"/>
    <property type="match status" value="1"/>
</dbReference>
<evidence type="ECO:0000256" key="7">
    <source>
        <dbReference type="HAMAP-Rule" id="MF_00639"/>
    </source>
</evidence>
<dbReference type="SUPFAM" id="SSF53623">
    <property type="entry name" value="MurD-like peptide ligases, catalytic domain"/>
    <property type="match status" value="1"/>
</dbReference>
<dbReference type="GO" id="GO:0051301">
    <property type="term" value="P:cell division"/>
    <property type="evidence" value="ECO:0007669"/>
    <property type="project" value="UniProtKB-KW"/>
</dbReference>
<dbReference type="EC" id="6.3.2.9" evidence="7 8"/>
<evidence type="ECO:0000259" key="9">
    <source>
        <dbReference type="Pfam" id="PF02875"/>
    </source>
</evidence>
<evidence type="ECO:0000256" key="4">
    <source>
        <dbReference type="ARBA" id="ARBA00022598"/>
    </source>
</evidence>
<evidence type="ECO:0000256" key="8">
    <source>
        <dbReference type="RuleBase" id="RU003664"/>
    </source>
</evidence>
<comment type="pathway">
    <text evidence="2 7 8">Cell wall biogenesis; peptidoglycan biosynthesis.</text>
</comment>
<keyword evidence="6 7" id="KW-0067">ATP-binding</keyword>
<dbReference type="UniPathway" id="UPA00219"/>
<dbReference type="EMBL" id="WJPP01000004">
    <property type="protein sequence ID" value="MRH78670.1"/>
    <property type="molecule type" value="Genomic_DNA"/>
</dbReference>
<dbReference type="Pfam" id="PF08245">
    <property type="entry name" value="Mur_ligase_M"/>
    <property type="match status" value="1"/>
</dbReference>
<comment type="function">
    <text evidence="7 8">Cell wall formation. Catalyzes the addition of glutamate to the nucleotide precursor UDP-N-acetylmuramoyl-L-alanine (UMA).</text>
</comment>
<evidence type="ECO:0000256" key="1">
    <source>
        <dbReference type="ARBA" id="ARBA00004496"/>
    </source>
</evidence>
<dbReference type="SUPFAM" id="SSF51984">
    <property type="entry name" value="MurCD N-terminal domain"/>
    <property type="match status" value="1"/>
</dbReference>
<dbReference type="GO" id="GO:0005524">
    <property type="term" value="F:ATP binding"/>
    <property type="evidence" value="ECO:0007669"/>
    <property type="project" value="UniProtKB-UniRule"/>
</dbReference>
<keyword evidence="7 8" id="KW-0961">Cell wall biogenesis/degradation</keyword>
<feature type="binding site" evidence="7">
    <location>
        <begin position="119"/>
        <end position="125"/>
    </location>
    <ligand>
        <name>ATP</name>
        <dbReference type="ChEBI" id="CHEBI:30616"/>
    </ligand>
</feature>
<evidence type="ECO:0000259" key="10">
    <source>
        <dbReference type="Pfam" id="PF08245"/>
    </source>
</evidence>
<organism evidence="11 12">
    <name type="scientific">Spiribacter salilacus</name>
    <dbReference type="NCBI Taxonomy" id="2664894"/>
    <lineage>
        <taxon>Bacteria</taxon>
        <taxon>Pseudomonadati</taxon>
        <taxon>Pseudomonadota</taxon>
        <taxon>Gammaproteobacteria</taxon>
        <taxon>Chromatiales</taxon>
        <taxon>Ectothiorhodospiraceae</taxon>
        <taxon>Spiribacter</taxon>
    </lineage>
</organism>